<protein>
    <submittedName>
        <fullName evidence="2">Hydrogenase</fullName>
    </submittedName>
</protein>
<name>A0A0F3KPR8_9GAMM</name>
<dbReference type="Proteomes" id="UP000033651">
    <property type="component" value="Unassembled WGS sequence"/>
</dbReference>
<dbReference type="PATRIC" id="fig|345309.4.peg.1640"/>
<keyword evidence="3" id="KW-1185">Reference proteome</keyword>
<evidence type="ECO:0000313" key="3">
    <source>
        <dbReference type="Proteomes" id="UP000033651"/>
    </source>
</evidence>
<dbReference type="InterPro" id="IPR016582">
    <property type="entry name" value="OHBut_olig_hydro_put"/>
</dbReference>
<dbReference type="GO" id="GO:0019605">
    <property type="term" value="P:butyrate metabolic process"/>
    <property type="evidence" value="ECO:0007669"/>
    <property type="project" value="InterPro"/>
</dbReference>
<organism evidence="2 3">
    <name type="scientific">Luteibacter yeojuensis</name>
    <dbReference type="NCBI Taxonomy" id="345309"/>
    <lineage>
        <taxon>Bacteria</taxon>
        <taxon>Pseudomonadati</taxon>
        <taxon>Pseudomonadota</taxon>
        <taxon>Gammaproteobacteria</taxon>
        <taxon>Lysobacterales</taxon>
        <taxon>Rhodanobacteraceae</taxon>
        <taxon>Luteibacter</taxon>
    </lineage>
</organism>
<dbReference type="SUPFAM" id="SSF53474">
    <property type="entry name" value="alpha/beta-Hydrolases"/>
    <property type="match status" value="1"/>
</dbReference>
<sequence length="582" mass="60517">MPDTFGDVRTTEHRDGDDLLSAGLGLRALAGAPARFAQPALPTPAELRRRAIQASWRGIADLGPLGGFGTVYGAVPDVPGREFTAFAWLPGARHPHRVLAQVPDGFDHGQRCLVVTASSGSRGIYGPIALAGAWGLPRGCAVAYTDKGTGAGYFDPADRSGVALDGTRAKAGDATLEFEPKGVDADAGIAVKHAHSGDNPEADWGQHVLQAARFGLAMLDRAFPDEAPFTPANTRIIATGLSNGGGAVLRAAGDDTDGILSAVVALEPNIHVEGHGRAFYDYATEAAVLLPAALAAPEFDGVPFARVGIASPPAWALRGAALRAHGRLTANTPQGQAAEALAMLRDAGWRDDALRVAASSTSLDLWRAVAVAYASAYLRREAGRMPCGFSYRIQQSAGIPSPIDAVLRAAWWADGSGVPPHAGIALAGGTDLSLDPTLPGSLCLRELWTGQGVDAHALRQGVAGTAAALPREGLPVLVVHGAGDGLIPTAFSSEPYVAWLRASGRSPVFWKVPHAQHFDAFLAFPDFGDRHAPLLPFGYAALDRAWAHITAGRPLPEDALVRDTRPRGPGALTAEALALPTG</sequence>
<dbReference type="InterPro" id="IPR029058">
    <property type="entry name" value="AB_hydrolase_fold"/>
</dbReference>
<dbReference type="GO" id="GO:0047989">
    <property type="term" value="F:hydroxybutyrate-dimer hydrolase activity"/>
    <property type="evidence" value="ECO:0007669"/>
    <property type="project" value="InterPro"/>
</dbReference>
<evidence type="ECO:0000256" key="1">
    <source>
        <dbReference type="ARBA" id="ARBA00022801"/>
    </source>
</evidence>
<dbReference type="ESTHER" id="9gamm-a0a0f3kpr8">
    <property type="family name" value="OHBut_olig_hydro_put"/>
</dbReference>
<dbReference type="Gene3D" id="3.40.50.1820">
    <property type="entry name" value="alpha/beta hydrolase"/>
    <property type="match status" value="2"/>
</dbReference>
<evidence type="ECO:0000313" key="2">
    <source>
        <dbReference type="EMBL" id="KJV33156.1"/>
    </source>
</evidence>
<dbReference type="EMBL" id="JZRB01000023">
    <property type="protein sequence ID" value="KJV33156.1"/>
    <property type="molecule type" value="Genomic_DNA"/>
</dbReference>
<keyword evidence="1" id="KW-0378">Hydrolase</keyword>
<gene>
    <name evidence="2" type="ORF">VI08_11465</name>
</gene>
<comment type="caution">
    <text evidence="2">The sequence shown here is derived from an EMBL/GenBank/DDBJ whole genome shotgun (WGS) entry which is preliminary data.</text>
</comment>
<dbReference type="RefSeq" id="WP_045829730.1">
    <property type="nucleotide sequence ID" value="NZ_JZRB01000023.1"/>
</dbReference>
<accession>A0A0F3KPR8</accession>
<proteinExistence type="predicted"/>
<dbReference type="Pfam" id="PF10605">
    <property type="entry name" value="3HBOH"/>
    <property type="match status" value="1"/>
</dbReference>
<reference evidence="2 3" key="1">
    <citation type="submission" date="2015-03" db="EMBL/GenBank/DDBJ databases">
        <title>Draft genome sequence of Luteibacter yeojuensis strain SU11.</title>
        <authorList>
            <person name="Sulaiman J."/>
            <person name="Priya K."/>
            <person name="Chan K.-G."/>
        </authorList>
    </citation>
    <scope>NUCLEOTIDE SEQUENCE [LARGE SCALE GENOMIC DNA]</scope>
    <source>
        <strain evidence="2 3">SU11</strain>
    </source>
</reference>
<dbReference type="AlphaFoldDB" id="A0A0F3KPR8"/>
<dbReference type="GO" id="GO:0005615">
    <property type="term" value="C:extracellular space"/>
    <property type="evidence" value="ECO:0007669"/>
    <property type="project" value="InterPro"/>
</dbReference>